<dbReference type="CDD" id="cd02440">
    <property type="entry name" value="AdoMet_MTases"/>
    <property type="match status" value="1"/>
</dbReference>
<dbReference type="GO" id="GO:0032259">
    <property type="term" value="P:methylation"/>
    <property type="evidence" value="ECO:0007669"/>
    <property type="project" value="UniProtKB-KW"/>
</dbReference>
<dbReference type="GO" id="GO:0008168">
    <property type="term" value="F:methyltransferase activity"/>
    <property type="evidence" value="ECO:0007669"/>
    <property type="project" value="UniProtKB-KW"/>
</dbReference>
<protein>
    <submittedName>
        <fullName evidence="2">Class I SAM-dependent methyltransferase</fullName>
    </submittedName>
</protein>
<feature type="domain" description="Methyltransferase" evidence="1">
    <location>
        <begin position="54"/>
        <end position="144"/>
    </location>
</feature>
<dbReference type="Pfam" id="PF13649">
    <property type="entry name" value="Methyltransf_25"/>
    <property type="match status" value="1"/>
</dbReference>
<accession>A0ABN0V372</accession>
<dbReference type="InterPro" id="IPR050508">
    <property type="entry name" value="Methyltransf_Superfamily"/>
</dbReference>
<keyword evidence="3" id="KW-1185">Reference proteome</keyword>
<keyword evidence="2" id="KW-0489">Methyltransferase</keyword>
<dbReference type="Gene3D" id="3.40.50.150">
    <property type="entry name" value="Vaccinia Virus protein VP39"/>
    <property type="match status" value="1"/>
</dbReference>
<proteinExistence type="predicted"/>
<dbReference type="InterPro" id="IPR041698">
    <property type="entry name" value="Methyltransf_25"/>
</dbReference>
<keyword evidence="2" id="KW-0808">Transferase</keyword>
<dbReference type="InterPro" id="IPR029063">
    <property type="entry name" value="SAM-dependent_MTases_sf"/>
</dbReference>
<dbReference type="Proteomes" id="UP001500967">
    <property type="component" value="Unassembled WGS sequence"/>
</dbReference>
<evidence type="ECO:0000259" key="1">
    <source>
        <dbReference type="Pfam" id="PF13649"/>
    </source>
</evidence>
<dbReference type="SUPFAM" id="SSF53335">
    <property type="entry name" value="S-adenosyl-L-methionine-dependent methyltransferases"/>
    <property type="match status" value="1"/>
</dbReference>
<sequence length="215" mass="23383">MTQIERTRAGYDAIAAEYAEHFAGDDLSRRPIDRAFVAAFAELVVADSGPGARVVDVGSGPGDQTAFLQAAGLEPTGIDLSARMVEVARERHPQIEFEVGSMLALPQPDGSLPALSAMWSIIHVPDELLPTAIGEFARVLAPGGHALLIFQTDAETRHFDEVFGIPVDLDYLRHPVERVVGLLEAAGLRVHTRMRREPDDTMTAPHAFLLARKTR</sequence>
<organism evidence="2 3">
    <name type="scientific">Cryptosporangium japonicum</name>
    <dbReference type="NCBI Taxonomy" id="80872"/>
    <lineage>
        <taxon>Bacteria</taxon>
        <taxon>Bacillati</taxon>
        <taxon>Actinomycetota</taxon>
        <taxon>Actinomycetes</taxon>
        <taxon>Cryptosporangiales</taxon>
        <taxon>Cryptosporangiaceae</taxon>
        <taxon>Cryptosporangium</taxon>
    </lineage>
</organism>
<dbReference type="EMBL" id="BAAAGX010000032">
    <property type="protein sequence ID" value="GAA0273132.1"/>
    <property type="molecule type" value="Genomic_DNA"/>
</dbReference>
<dbReference type="PANTHER" id="PTHR42912">
    <property type="entry name" value="METHYLTRANSFERASE"/>
    <property type="match status" value="1"/>
</dbReference>
<reference evidence="2 3" key="1">
    <citation type="journal article" date="2019" name="Int. J. Syst. Evol. Microbiol.">
        <title>The Global Catalogue of Microorganisms (GCM) 10K type strain sequencing project: providing services to taxonomists for standard genome sequencing and annotation.</title>
        <authorList>
            <consortium name="The Broad Institute Genomics Platform"/>
            <consortium name="The Broad Institute Genome Sequencing Center for Infectious Disease"/>
            <person name="Wu L."/>
            <person name="Ma J."/>
        </authorList>
    </citation>
    <scope>NUCLEOTIDE SEQUENCE [LARGE SCALE GENOMIC DNA]</scope>
    <source>
        <strain evidence="2 3">JCM 10425</strain>
    </source>
</reference>
<name>A0ABN0V372_9ACTN</name>
<comment type="caution">
    <text evidence="2">The sequence shown here is derived from an EMBL/GenBank/DDBJ whole genome shotgun (WGS) entry which is preliminary data.</text>
</comment>
<gene>
    <name evidence="2" type="ORF">GCM10009539_70700</name>
</gene>
<evidence type="ECO:0000313" key="3">
    <source>
        <dbReference type="Proteomes" id="UP001500967"/>
    </source>
</evidence>
<dbReference type="RefSeq" id="WP_344653300.1">
    <property type="nucleotide sequence ID" value="NZ_BAAAGX010000032.1"/>
</dbReference>
<evidence type="ECO:0000313" key="2">
    <source>
        <dbReference type="EMBL" id="GAA0273132.1"/>
    </source>
</evidence>